<keyword evidence="1 3" id="KW-0210">Decarboxylase</keyword>
<dbReference type="InterPro" id="IPR032465">
    <property type="entry name" value="ACMSD"/>
</dbReference>
<dbReference type="OrthoDB" id="432010at2759"/>
<dbReference type="Proteomes" id="UP000271241">
    <property type="component" value="Unassembled WGS sequence"/>
</dbReference>
<dbReference type="GO" id="GO:0019748">
    <property type="term" value="P:secondary metabolic process"/>
    <property type="evidence" value="ECO:0007669"/>
    <property type="project" value="TreeGrafter"/>
</dbReference>
<accession>A0A4P9XNN5</accession>
<reference evidence="6" key="1">
    <citation type="journal article" date="2018" name="Nat. Microbiol.">
        <title>Leveraging single-cell genomics to expand the fungal tree of life.</title>
        <authorList>
            <person name="Ahrendt S.R."/>
            <person name="Quandt C.A."/>
            <person name="Ciobanu D."/>
            <person name="Clum A."/>
            <person name="Salamov A."/>
            <person name="Andreopoulos B."/>
            <person name="Cheng J.F."/>
            <person name="Woyke T."/>
            <person name="Pelin A."/>
            <person name="Henrissat B."/>
            <person name="Reynolds N.K."/>
            <person name="Benny G.L."/>
            <person name="Smith M.E."/>
            <person name="James T.Y."/>
            <person name="Grigoriev I.V."/>
        </authorList>
    </citation>
    <scope>NUCLEOTIDE SEQUENCE [LARGE SCALE GENOMIC DNA]</scope>
    <source>
        <strain evidence="6">RSA 1356</strain>
    </source>
</reference>
<dbReference type="Gene3D" id="3.20.20.140">
    <property type="entry name" value="Metal-dependent hydrolases"/>
    <property type="match status" value="1"/>
</dbReference>
<dbReference type="PANTHER" id="PTHR21240">
    <property type="entry name" value="2-AMINO-3-CARBOXYLMUCONATE-6-SEMIALDEHYDE DECARBOXYLASE"/>
    <property type="match status" value="1"/>
</dbReference>
<name>A0A4P9XNN5_9FUNG</name>
<keyword evidence="6" id="KW-1185">Reference proteome</keyword>
<proteinExistence type="inferred from homology"/>
<dbReference type="CDD" id="cd01292">
    <property type="entry name" value="metallo-dependent_hydrolases"/>
    <property type="match status" value="1"/>
</dbReference>
<dbReference type="SUPFAM" id="SSF51556">
    <property type="entry name" value="Metallo-dependent hydrolases"/>
    <property type="match status" value="1"/>
</dbReference>
<evidence type="ECO:0000256" key="1">
    <source>
        <dbReference type="ARBA" id="ARBA00022793"/>
    </source>
</evidence>
<protein>
    <recommendedName>
        <fullName evidence="4">Amidohydrolase-related domain-containing protein</fullName>
    </recommendedName>
</protein>
<dbReference type="PANTHER" id="PTHR21240:SF28">
    <property type="entry name" value="ISO-OROTATE DECARBOXYLASE (EUROFUNG)"/>
    <property type="match status" value="1"/>
</dbReference>
<dbReference type="GO" id="GO:0005737">
    <property type="term" value="C:cytoplasm"/>
    <property type="evidence" value="ECO:0007669"/>
    <property type="project" value="TreeGrafter"/>
</dbReference>
<organism evidence="5 6">
    <name type="scientific">Thamnocephalis sphaerospora</name>
    <dbReference type="NCBI Taxonomy" id="78915"/>
    <lineage>
        <taxon>Eukaryota</taxon>
        <taxon>Fungi</taxon>
        <taxon>Fungi incertae sedis</taxon>
        <taxon>Zoopagomycota</taxon>
        <taxon>Zoopagomycotina</taxon>
        <taxon>Zoopagomycetes</taxon>
        <taxon>Zoopagales</taxon>
        <taxon>Sigmoideomycetaceae</taxon>
        <taxon>Thamnocephalis</taxon>
    </lineage>
</organism>
<dbReference type="InterPro" id="IPR006680">
    <property type="entry name" value="Amidohydro-rel"/>
</dbReference>
<dbReference type="EMBL" id="KZ992806">
    <property type="protein sequence ID" value="RKP06850.1"/>
    <property type="molecule type" value="Genomic_DNA"/>
</dbReference>
<evidence type="ECO:0000256" key="2">
    <source>
        <dbReference type="ARBA" id="ARBA00023239"/>
    </source>
</evidence>
<evidence type="ECO:0000259" key="4">
    <source>
        <dbReference type="Pfam" id="PF04909"/>
    </source>
</evidence>
<evidence type="ECO:0000313" key="6">
    <source>
        <dbReference type="Proteomes" id="UP000271241"/>
    </source>
</evidence>
<dbReference type="GO" id="GO:0016787">
    <property type="term" value="F:hydrolase activity"/>
    <property type="evidence" value="ECO:0007669"/>
    <property type="project" value="InterPro"/>
</dbReference>
<gene>
    <name evidence="5" type="ORF">THASP1DRAFT_31336</name>
</gene>
<keyword evidence="2 3" id="KW-0456">Lyase</keyword>
<dbReference type="GO" id="GO:0016831">
    <property type="term" value="F:carboxy-lyase activity"/>
    <property type="evidence" value="ECO:0007669"/>
    <property type="project" value="UniProtKB-KW"/>
</dbReference>
<feature type="domain" description="Amidohydrolase-related" evidence="4">
    <location>
        <begin position="54"/>
        <end position="318"/>
    </location>
</feature>
<evidence type="ECO:0000313" key="5">
    <source>
        <dbReference type="EMBL" id="RKP06850.1"/>
    </source>
</evidence>
<comment type="similarity">
    <text evidence="3">Belongs to the metallo-dependent hydrolases superfamily.</text>
</comment>
<sequence>MSDEAVHDQAAATAVDTVPAGVCPCLRDLLPLPGRLPLPVRRQHVPTRLAWPVVDAHVHVFPDRLMDAVQRFFHEHYWPVAYRERDVDFLLDHGMADALNEHMVQLVKQINDRYGAQRVTGLATVFPDEPEQTAILARAFDAGLRGIKLHSHVMRIAADDPKLDPIYRLCAERGLPVLFHTGREPNSRGLGLDTYTVCDVSRIRRVLEGHPDLVLVVPHLGNNETREYVALLSEFPNLYLDTTLATTDFFGPELPGGYTSADLRQWILAHPDRILYGTDWPNIPHEWCSELFALLDLGLPDGVLRRVMGGNAARIYGIPAEALIAEDGAVATHVRPDTAASL</sequence>
<dbReference type="InterPro" id="IPR032466">
    <property type="entry name" value="Metal_Hydrolase"/>
</dbReference>
<dbReference type="Pfam" id="PF04909">
    <property type="entry name" value="Amidohydro_2"/>
    <property type="match status" value="1"/>
</dbReference>
<evidence type="ECO:0000256" key="3">
    <source>
        <dbReference type="RuleBase" id="RU366045"/>
    </source>
</evidence>
<dbReference type="AlphaFoldDB" id="A0A4P9XNN5"/>